<evidence type="ECO:0000313" key="2">
    <source>
        <dbReference type="Proteomes" id="UP001333102"/>
    </source>
</evidence>
<organism evidence="1 2">
    <name type="scientific">Geochorda subterranea</name>
    <dbReference type="NCBI Taxonomy" id="3109564"/>
    <lineage>
        <taxon>Bacteria</taxon>
        <taxon>Bacillati</taxon>
        <taxon>Bacillota</taxon>
        <taxon>Limnochordia</taxon>
        <taxon>Limnochordales</taxon>
        <taxon>Geochordaceae</taxon>
        <taxon>Geochorda</taxon>
    </lineage>
</organism>
<dbReference type="EMBL" id="CP141614">
    <property type="protein sequence ID" value="WRP15198.1"/>
    <property type="molecule type" value="Genomic_DNA"/>
</dbReference>
<keyword evidence="2" id="KW-1185">Reference proteome</keyword>
<gene>
    <name evidence="1" type="ORF">VLY81_03235</name>
</gene>
<accession>A0ABZ1BRJ8</accession>
<name>A0ABZ1BRJ8_9FIRM</name>
<sequence length="387" mass="42618">MSSLLAWAAWGALRDPAEGRVVVEAPWTEWRRRLVLTERRLWEPLAARSLDASRVATDGPPSVWPLWRLRVETGTEPGRELWVLTDGGLWDPTRRARLQGTPEARAAAAEAVRRLASGLFGELVPWTGVDPLFLWDSEAVVEDLRTGVRLTVRRYGGYLHADVEPATRRDTAVLRALYGGEWSWRRRPVVAVVAGRRIAASINGMPHGHGVVEDNDFPGHFCLHFLESRVHASRRVDPSHQLMVWQAGGRLAERMARLPPDQLVTWAVAAINEDDEAGLALASTGGDDSLPGRLREEIRYVVVERVETTGPPRPGEPIRARLQALVYYAGPDPDAGFRHTLELRLAPRGGGQDSGGGWAVALEDLAPLLDRAASSRPVMTPFTAPAC</sequence>
<protein>
    <submittedName>
        <fullName evidence="1">Uncharacterized protein</fullName>
    </submittedName>
</protein>
<proteinExistence type="predicted"/>
<evidence type="ECO:0000313" key="1">
    <source>
        <dbReference type="EMBL" id="WRP15198.1"/>
    </source>
</evidence>
<dbReference type="RefSeq" id="WP_324669590.1">
    <property type="nucleotide sequence ID" value="NZ_CP141614.1"/>
</dbReference>
<dbReference type="Proteomes" id="UP001333102">
    <property type="component" value="Chromosome"/>
</dbReference>
<reference evidence="2" key="1">
    <citation type="submission" date="2023-12" db="EMBL/GenBank/DDBJ databases">
        <title>Novel isolates from deep terrestrial aquifers shed light on the physiology and ecology of the class Limnochordia.</title>
        <authorList>
            <person name="Karnachuk O.V."/>
            <person name="Lukina A.P."/>
            <person name="Avakyan M.R."/>
            <person name="Kadnikov V."/>
            <person name="Begmatov S."/>
            <person name="Beletsky A.V."/>
            <person name="Mardanov A.V."/>
            <person name="Ravin N.V."/>
        </authorList>
    </citation>
    <scope>NUCLEOTIDE SEQUENCE [LARGE SCALE GENOMIC DNA]</scope>
    <source>
        <strain evidence="2">LN</strain>
    </source>
</reference>